<accession>A0A976SKP0</accession>
<evidence type="ECO:0000313" key="2">
    <source>
        <dbReference type="EMBL" id="UVC54415.1"/>
    </source>
</evidence>
<reference evidence="2" key="1">
    <citation type="submission" date="2022-07" db="EMBL/GenBank/DDBJ databases">
        <title>Evaluation of T. orientalis genome assembly methods using nanopore sequencing and analysis of variation between genomes.</title>
        <authorList>
            <person name="Yam J."/>
            <person name="Micallef M.L."/>
            <person name="Liu M."/>
            <person name="Djordjevic S.P."/>
            <person name="Bogema D.R."/>
            <person name="Jenkins C."/>
        </authorList>
    </citation>
    <scope>NUCLEOTIDE SEQUENCE</scope>
    <source>
        <strain evidence="2">Fish Creek</strain>
    </source>
</reference>
<feature type="domain" description="Ubiquinol-cytochrome c chaperone" evidence="1">
    <location>
        <begin position="34"/>
        <end position="160"/>
    </location>
</feature>
<name>A0A976SKP0_THEOR</name>
<dbReference type="AlphaFoldDB" id="A0A976SKP0"/>
<dbReference type="Proteomes" id="UP000244803">
    <property type="component" value="Chromosome 4"/>
</dbReference>
<proteinExistence type="predicted"/>
<evidence type="ECO:0000259" key="1">
    <source>
        <dbReference type="Pfam" id="PF03981"/>
    </source>
</evidence>
<organism evidence="2 3">
    <name type="scientific">Theileria orientalis</name>
    <dbReference type="NCBI Taxonomy" id="68886"/>
    <lineage>
        <taxon>Eukaryota</taxon>
        <taxon>Sar</taxon>
        <taxon>Alveolata</taxon>
        <taxon>Apicomplexa</taxon>
        <taxon>Aconoidasida</taxon>
        <taxon>Piroplasmida</taxon>
        <taxon>Theileriidae</taxon>
        <taxon>Theileria</taxon>
    </lineage>
</organism>
<gene>
    <name evidence="2" type="ORF">MACJ_003958</name>
</gene>
<sequence>MEKVHPFMLMCNTRTETPQYMEYFSLDFNNQTSKLLFTILHIWFIHRGFHRNKLETRKLLVWEHLWDRMRDILIASGGDSDTYERKLVDMQSRTFGLCLSFDEAFDFYYENGDPEMIMKIISRAFYNNDKDDYRSEKVDRLTFYSIMMESFMTQLPKRELKYALFHWLVSQ</sequence>
<dbReference type="EMBL" id="CP056067">
    <property type="protein sequence ID" value="UVC54415.1"/>
    <property type="molecule type" value="Genomic_DNA"/>
</dbReference>
<evidence type="ECO:0000313" key="3">
    <source>
        <dbReference type="Proteomes" id="UP000244803"/>
    </source>
</evidence>
<protein>
    <recommendedName>
        <fullName evidence="1">Ubiquinol-cytochrome c chaperone domain-containing protein</fullName>
    </recommendedName>
</protein>
<dbReference type="Pfam" id="PF03981">
    <property type="entry name" value="Ubiq_cyt_C_chap"/>
    <property type="match status" value="1"/>
</dbReference>
<dbReference type="InterPro" id="IPR021150">
    <property type="entry name" value="Ubiq_cyt_c_chap"/>
</dbReference>